<evidence type="ECO:0000313" key="1">
    <source>
        <dbReference type="EMBL" id="SVC85279.1"/>
    </source>
</evidence>
<protein>
    <submittedName>
        <fullName evidence="1">Uncharacterized protein</fullName>
    </submittedName>
</protein>
<dbReference type="EMBL" id="UINC01114751">
    <property type="protein sequence ID" value="SVC85279.1"/>
    <property type="molecule type" value="Genomic_DNA"/>
</dbReference>
<name>A0A382QID7_9ZZZZ</name>
<gene>
    <name evidence="1" type="ORF">METZ01_LOCUS338133</name>
</gene>
<feature type="non-terminal residue" evidence="1">
    <location>
        <position position="142"/>
    </location>
</feature>
<reference evidence="1" key="1">
    <citation type="submission" date="2018-05" db="EMBL/GenBank/DDBJ databases">
        <authorList>
            <person name="Lanie J.A."/>
            <person name="Ng W.-L."/>
            <person name="Kazmierczak K.M."/>
            <person name="Andrzejewski T.M."/>
            <person name="Davidsen T.M."/>
            <person name="Wayne K.J."/>
            <person name="Tettelin H."/>
            <person name="Glass J.I."/>
            <person name="Rusch D."/>
            <person name="Podicherti R."/>
            <person name="Tsui H.-C.T."/>
            <person name="Winkler M.E."/>
        </authorList>
    </citation>
    <scope>NUCLEOTIDE SEQUENCE</scope>
</reference>
<proteinExistence type="predicted"/>
<accession>A0A382QID7</accession>
<organism evidence="1">
    <name type="scientific">marine metagenome</name>
    <dbReference type="NCBI Taxonomy" id="408172"/>
    <lineage>
        <taxon>unclassified sequences</taxon>
        <taxon>metagenomes</taxon>
        <taxon>ecological metagenomes</taxon>
    </lineage>
</organism>
<dbReference type="AlphaFoldDB" id="A0A382QID7"/>
<sequence>MNASQLEGKLWLGSEMEKLEIKPKKVALLAGWYAHYLTAILIDNLGAEFIMNFEIDEDAHYVSFKFNRRYKDAGKYKSMRKNVMFQKLMTDAALENKEDPYDVVVNTSCEHMYPMWKFREINFYLEDSLYVLQSTNKQEYCE</sequence>